<dbReference type="GO" id="GO:0060271">
    <property type="term" value="P:cilium assembly"/>
    <property type="evidence" value="ECO:0007669"/>
    <property type="project" value="TreeGrafter"/>
</dbReference>
<feature type="compositionally biased region" description="Polar residues" evidence="1">
    <location>
        <begin position="757"/>
        <end position="769"/>
    </location>
</feature>
<evidence type="ECO:0000313" key="4">
    <source>
        <dbReference type="Proteomes" id="UP000693946"/>
    </source>
</evidence>
<accession>A0AAV6T0Y2</accession>
<dbReference type="Pfam" id="PF25805">
    <property type="entry name" value="IQUB"/>
    <property type="match status" value="1"/>
</dbReference>
<dbReference type="InterPro" id="IPR000626">
    <property type="entry name" value="Ubiquitin-like_dom"/>
</dbReference>
<dbReference type="EMBL" id="JAGKHQ010000002">
    <property type="protein sequence ID" value="KAG7522999.1"/>
    <property type="molecule type" value="Genomic_DNA"/>
</dbReference>
<feature type="domain" description="Ubiquitin-like" evidence="2">
    <location>
        <begin position="102"/>
        <end position="180"/>
    </location>
</feature>
<dbReference type="GO" id="GO:0030317">
    <property type="term" value="P:flagellated sperm motility"/>
    <property type="evidence" value="ECO:0007669"/>
    <property type="project" value="TreeGrafter"/>
</dbReference>
<dbReference type="PANTHER" id="PTHR21074:SF0">
    <property type="entry name" value="IQ AND UBIQUITIN-LIKE DOMAIN-CONTAINING PROTEIN"/>
    <property type="match status" value="1"/>
</dbReference>
<dbReference type="InterPro" id="IPR057887">
    <property type="entry name" value="IQUB_helical"/>
</dbReference>
<dbReference type="GO" id="GO:0001669">
    <property type="term" value="C:acrosomal vesicle"/>
    <property type="evidence" value="ECO:0007669"/>
    <property type="project" value="TreeGrafter"/>
</dbReference>
<keyword evidence="4" id="KW-1185">Reference proteome</keyword>
<evidence type="ECO:0000256" key="1">
    <source>
        <dbReference type="SAM" id="MobiDB-lite"/>
    </source>
</evidence>
<feature type="region of interest" description="Disordered" evidence="1">
    <location>
        <begin position="1"/>
        <end position="79"/>
    </location>
</feature>
<organism evidence="3 4">
    <name type="scientific">Solea senegalensis</name>
    <name type="common">Senegalese sole</name>
    <dbReference type="NCBI Taxonomy" id="28829"/>
    <lineage>
        <taxon>Eukaryota</taxon>
        <taxon>Metazoa</taxon>
        <taxon>Chordata</taxon>
        <taxon>Craniata</taxon>
        <taxon>Vertebrata</taxon>
        <taxon>Euteleostomi</taxon>
        <taxon>Actinopterygii</taxon>
        <taxon>Neopterygii</taxon>
        <taxon>Teleostei</taxon>
        <taxon>Neoteleostei</taxon>
        <taxon>Acanthomorphata</taxon>
        <taxon>Carangaria</taxon>
        <taxon>Pleuronectiformes</taxon>
        <taxon>Pleuronectoidei</taxon>
        <taxon>Soleidae</taxon>
        <taxon>Solea</taxon>
    </lineage>
</organism>
<protein>
    <submittedName>
        <fullName evidence="3">IQ and ubiquitin-like domain-containing protein</fullName>
    </submittedName>
</protein>
<dbReference type="InterPro" id="IPR037695">
    <property type="entry name" value="IQUB"/>
</dbReference>
<feature type="compositionally biased region" description="Polar residues" evidence="1">
    <location>
        <begin position="65"/>
        <end position="79"/>
    </location>
</feature>
<sequence length="769" mass="88277">MSRQRGDEDGKDVSTTSPHLGGGSAEEPRESDIEPGRDKDEAQPESEANCTNTDVTNEVEEAETQTDVTDNSKQVGEPQTETDVLMTAEEADTQTSDNVGNSTATVKVLLVPEGHVMTVAFVIGLSIQELKGQLASELRVPVEVLQLSLDGRVLEEKQSLMELGVQPHSATRLEMSSTDPTAHPLRPLRPPDHDNMQDVITVRVQTDDGALQEVVLEIERSRQQKTFLGGYRHRLTGQEYHHAAVQTLPKRRPDRGIVVFNRDTQTQTGKSHGQQTSVNVSTQTTRIGCYVSCMNDKLVTPGNYVTAYEYHQRRLKAVICLQSYARRWLAQKVVEQLKMDRDRRLAWHELREKRRRLEREEQLRELHQRWMRPQKKEDLDLLYQALENWKCEQEDMINETMQGSERKAALCWLQEQEAELIASIGRQKIAVQNDNYDRAIRNFLDKSAAPHQWRAADGQMIQMDNQHTIRARELRDLYNDINLPAESEEQRHHILMTLKHTVKEHECQLTRDIMQLIDREVDLMSKRVKSAKLEGLRKRICTLFLQFIKKPAFNPEMAKLLKFPQKACQEKTHILRCISCHRYKGCAQVILAANARLSGRCQACVRLDNMARLHSDLSCYRNILSRLRDDEQQLNESAKIPFLLQVEDVQHMVEKVWTSCSALNASSELHDLVFVRWEREKDWSPWNCILLSTEETSAHQEVQDVQGAYAATFIHGIKYKHMLAQRYFRQNPVMAEYLDVQPAETQTNQLLHKPITTAEQTSDSSASSP</sequence>
<evidence type="ECO:0000313" key="3">
    <source>
        <dbReference type="EMBL" id="KAG7522999.1"/>
    </source>
</evidence>
<dbReference type="GO" id="GO:0031514">
    <property type="term" value="C:motile cilium"/>
    <property type="evidence" value="ECO:0007669"/>
    <property type="project" value="TreeGrafter"/>
</dbReference>
<feature type="compositionally biased region" description="Basic and acidic residues" evidence="1">
    <location>
        <begin position="1"/>
        <end position="12"/>
    </location>
</feature>
<feature type="compositionally biased region" description="Polar residues" evidence="1">
    <location>
        <begin position="46"/>
        <end position="56"/>
    </location>
</feature>
<name>A0AAV6T0Y2_SOLSE</name>
<dbReference type="Proteomes" id="UP000693946">
    <property type="component" value="Linkage Group LG10"/>
</dbReference>
<dbReference type="AlphaFoldDB" id="A0AAV6T0Y2"/>
<dbReference type="CDD" id="cd17061">
    <property type="entry name" value="Ubl_IQUB"/>
    <property type="match status" value="1"/>
</dbReference>
<comment type="caution">
    <text evidence="3">The sequence shown here is derived from an EMBL/GenBank/DDBJ whole genome shotgun (WGS) entry which is preliminary data.</text>
</comment>
<feature type="compositionally biased region" description="Basic and acidic residues" evidence="1">
    <location>
        <begin position="26"/>
        <end position="42"/>
    </location>
</feature>
<gene>
    <name evidence="3" type="ORF">JOB18_035872</name>
</gene>
<feature type="region of interest" description="Disordered" evidence="1">
    <location>
        <begin position="748"/>
        <end position="769"/>
    </location>
</feature>
<dbReference type="Pfam" id="PF00240">
    <property type="entry name" value="ubiquitin"/>
    <property type="match status" value="1"/>
</dbReference>
<dbReference type="PROSITE" id="PS50053">
    <property type="entry name" value="UBIQUITIN_2"/>
    <property type="match status" value="1"/>
</dbReference>
<evidence type="ECO:0000259" key="2">
    <source>
        <dbReference type="PROSITE" id="PS50053"/>
    </source>
</evidence>
<proteinExistence type="predicted"/>
<dbReference type="PANTHER" id="PTHR21074">
    <property type="entry name" value="IQ AND UBIQUITIN-LIKE DOMAIN-CONTAINING PROTEIN"/>
    <property type="match status" value="1"/>
</dbReference>
<reference evidence="3 4" key="1">
    <citation type="journal article" date="2021" name="Sci. Rep.">
        <title>Chromosome anchoring in Senegalese sole (Solea senegalensis) reveals sex-associated markers and genome rearrangements in flatfish.</title>
        <authorList>
            <person name="Guerrero-Cozar I."/>
            <person name="Gomez-Garrido J."/>
            <person name="Berbel C."/>
            <person name="Martinez-Blanch J.F."/>
            <person name="Alioto T."/>
            <person name="Claros M.G."/>
            <person name="Gagnaire P.A."/>
            <person name="Manchado M."/>
        </authorList>
    </citation>
    <scope>NUCLEOTIDE SEQUENCE [LARGE SCALE GENOMIC DNA]</scope>
    <source>
        <strain evidence="3">Sse05_10M</strain>
    </source>
</reference>